<gene>
    <name evidence="1" type="ORF">MNBD_GAMMA02-447</name>
</gene>
<feature type="non-terminal residue" evidence="1">
    <location>
        <position position="1"/>
    </location>
</feature>
<name>A0A3B0W9U9_9ZZZZ</name>
<dbReference type="EMBL" id="UOFA01000345">
    <property type="protein sequence ID" value="VAW47457.1"/>
    <property type="molecule type" value="Genomic_DNA"/>
</dbReference>
<protein>
    <submittedName>
        <fullName evidence="1">Uncharacterized protein</fullName>
    </submittedName>
</protein>
<accession>A0A3B0W9U9</accession>
<dbReference type="AlphaFoldDB" id="A0A3B0W9U9"/>
<proteinExistence type="predicted"/>
<organism evidence="1">
    <name type="scientific">hydrothermal vent metagenome</name>
    <dbReference type="NCBI Taxonomy" id="652676"/>
    <lineage>
        <taxon>unclassified sequences</taxon>
        <taxon>metagenomes</taxon>
        <taxon>ecological metagenomes</taxon>
    </lineage>
</organism>
<sequence>TAVHTQTNNHFLLIDHLLFSPFFSWSQFKQYFNPVNSEGYISWLMAQRLSLAAFAVHGLEVKAFKANTWPLTSEKMGQEKICLGEFEKNLIKNTYWTETVDHQTEVLQPTVIQYTHPQAGVVASTIQSAGQPTVIHYPINPQGLAAIEQDLRHQLGQDYATINRDFASQAGQLL</sequence>
<evidence type="ECO:0000313" key="1">
    <source>
        <dbReference type="EMBL" id="VAW47457.1"/>
    </source>
</evidence>
<reference evidence="1" key="1">
    <citation type="submission" date="2018-06" db="EMBL/GenBank/DDBJ databases">
        <authorList>
            <person name="Zhirakovskaya E."/>
        </authorList>
    </citation>
    <scope>NUCLEOTIDE SEQUENCE</scope>
</reference>